<dbReference type="Proteomes" id="UP000219369">
    <property type="component" value="Unassembled WGS sequence"/>
</dbReference>
<dbReference type="VEuPathDB" id="FungiDB:HZS61_000327"/>
<evidence type="ECO:0000256" key="2">
    <source>
        <dbReference type="SAM" id="MobiDB-lite"/>
    </source>
</evidence>
<dbReference type="VEuPathDB" id="FungiDB:FOZG_00519"/>
<keyword evidence="1" id="KW-0479">Metal-binding</keyword>
<dbReference type="InterPro" id="IPR005123">
    <property type="entry name" value="Oxoglu/Fe-dep_dioxygenase_dom"/>
</dbReference>
<name>A0A2H3SIW0_FUSOX</name>
<dbReference type="VEuPathDB" id="FungiDB:FOC4_g10007186"/>
<dbReference type="OrthoDB" id="10256055at2759"/>
<reference evidence="5" key="1">
    <citation type="submission" date="2016-09" db="EMBL/GenBank/DDBJ databases">
        <authorList>
            <person name="Guldener U."/>
        </authorList>
    </citation>
    <scope>NUCLEOTIDE SEQUENCE [LARGE SCALE GENOMIC DNA]</scope>
    <source>
        <strain evidence="5">V64-1</strain>
    </source>
</reference>
<dbReference type="VEuPathDB" id="FungiDB:FOXG_11244"/>
<dbReference type="VEuPathDB" id="FungiDB:FOC1_g10013118"/>
<dbReference type="AlphaFoldDB" id="A0A2H3SIW0"/>
<dbReference type="PROSITE" id="PS51471">
    <property type="entry name" value="FE2OG_OXY"/>
    <property type="match status" value="1"/>
</dbReference>
<organism evidence="4 5">
    <name type="scientific">Fusarium oxysporum</name>
    <name type="common">Fusarium vascular wilt</name>
    <dbReference type="NCBI Taxonomy" id="5507"/>
    <lineage>
        <taxon>Eukaryota</taxon>
        <taxon>Fungi</taxon>
        <taxon>Dikarya</taxon>
        <taxon>Ascomycota</taxon>
        <taxon>Pezizomycotina</taxon>
        <taxon>Sordariomycetes</taxon>
        <taxon>Hypocreomycetidae</taxon>
        <taxon>Hypocreales</taxon>
        <taxon>Nectriaceae</taxon>
        <taxon>Fusarium</taxon>
        <taxon>Fusarium oxysporum species complex</taxon>
    </lineage>
</organism>
<dbReference type="VEuPathDB" id="FungiDB:FOMG_00514"/>
<evidence type="ECO:0000259" key="3">
    <source>
        <dbReference type="PROSITE" id="PS51471"/>
    </source>
</evidence>
<feature type="region of interest" description="Disordered" evidence="2">
    <location>
        <begin position="1"/>
        <end position="26"/>
    </location>
</feature>
<dbReference type="EMBL" id="FMJY01000001">
    <property type="protein sequence ID" value="SCO76437.1"/>
    <property type="molecule type" value="Genomic_DNA"/>
</dbReference>
<evidence type="ECO:0000313" key="4">
    <source>
        <dbReference type="EMBL" id="SCO76437.1"/>
    </source>
</evidence>
<accession>A0A2H3SIW0</accession>
<evidence type="ECO:0000313" key="5">
    <source>
        <dbReference type="Proteomes" id="UP000219369"/>
    </source>
</evidence>
<feature type="domain" description="Fe2OG dioxygenase" evidence="3">
    <location>
        <begin position="159"/>
        <end position="264"/>
    </location>
</feature>
<keyword evidence="1" id="KW-0560">Oxidoreductase</keyword>
<dbReference type="GO" id="GO:0016491">
    <property type="term" value="F:oxidoreductase activity"/>
    <property type="evidence" value="ECO:0007669"/>
    <property type="project" value="UniProtKB-KW"/>
</dbReference>
<dbReference type="PANTHER" id="PTHR41677">
    <property type="entry name" value="YALI0B19030P"/>
    <property type="match status" value="1"/>
</dbReference>
<proteinExistence type="inferred from homology"/>
<keyword evidence="1" id="KW-0408">Iron</keyword>
<gene>
    <name evidence="4" type="ORF">FRV6_00649</name>
</gene>
<protein>
    <recommendedName>
        <fullName evidence="3">Fe2OG dioxygenase domain-containing protein</fullName>
    </recommendedName>
</protein>
<dbReference type="GO" id="GO:0046872">
    <property type="term" value="F:metal ion binding"/>
    <property type="evidence" value="ECO:0007669"/>
    <property type="project" value="UniProtKB-KW"/>
</dbReference>
<sequence length="345" mass="38731">MPALTNDTVSIPGPPKAPHVEGPKLKKAMRPTKDIPSFLINEARTTKRVPWNPDQHLAFEPPQNIVTMKEIGLEGHGVSPNAVSEPFPLFSKEAMLQMRAEIFSEPVLENCRYTSDLIAEVIRGMTPEKAPFCFSAWHSPEVLKVVSEVAGVEVVPCFDYEVANVNISINDQNIPLGGTDNLASSVAWHYDSVPFVCVTMASDCTGMVGGETAIRLPNGEVRKARGPSQGDTIIMQGRYIYHQAMKAFGGRERIAMITSFRPKSPLLRDETVLSGLRAISDPSELYSQYTDYRLEMLEERLRTKRKDEVARRKGQSPYDTAQMRFWLQEQKEFIESMLEQIIEVE</sequence>
<comment type="similarity">
    <text evidence="1">Belongs to the iron/ascorbate-dependent oxidoreductase family.</text>
</comment>
<evidence type="ECO:0000256" key="1">
    <source>
        <dbReference type="RuleBase" id="RU003682"/>
    </source>
</evidence>
<dbReference type="PANTHER" id="PTHR41677:SF1">
    <property type="entry name" value="FE2OG DIOXYGENASE DOMAIN-CONTAINING PROTEIN"/>
    <property type="match status" value="1"/>
</dbReference>
<dbReference type="VEuPathDB" id="FungiDB:FOIG_00339"/>